<sequence>MPLEEIERVFVVNALPEDLVPFEKKMVYQNYLISTDEKETRIRKQVEEGKEDKCDITIKEGSGLTRKVVKDKINEKTYLELEQSIPEKYEPIIKFRQFFALGNSQVMIDDFVNTKEPLLLAEVEFDTKEEAAEFVPPLWFGKEVTYDENFKNKNLWKKLNRDLTFNK</sequence>
<evidence type="ECO:0000313" key="3">
    <source>
        <dbReference type="Proteomes" id="UP000501076"/>
    </source>
</evidence>
<dbReference type="SUPFAM" id="SSF55154">
    <property type="entry name" value="CYTH-like phosphatases"/>
    <property type="match status" value="1"/>
</dbReference>
<dbReference type="PANTHER" id="PTHR40114:SF1">
    <property type="entry name" value="SLR0698 PROTEIN"/>
    <property type="match status" value="1"/>
</dbReference>
<organism evidence="2 3">
    <name type="scientific">Priestia megaterium</name>
    <name type="common">Bacillus megaterium</name>
    <dbReference type="NCBI Taxonomy" id="1404"/>
    <lineage>
        <taxon>Bacteria</taxon>
        <taxon>Bacillati</taxon>
        <taxon>Bacillota</taxon>
        <taxon>Bacilli</taxon>
        <taxon>Bacillales</taxon>
        <taxon>Bacillaceae</taxon>
        <taxon>Priestia</taxon>
    </lineage>
</organism>
<dbReference type="Proteomes" id="UP000501076">
    <property type="component" value="Plasmid pFDU301A"/>
</dbReference>
<gene>
    <name evidence="2" type="ORF">FDZ14_28375</name>
</gene>
<dbReference type="EMBL" id="CP045273">
    <property type="protein sequence ID" value="QJX80023.1"/>
    <property type="molecule type" value="Genomic_DNA"/>
</dbReference>
<dbReference type="RefSeq" id="WP_171778007.1">
    <property type="nucleotide sequence ID" value="NZ_CP045273.1"/>
</dbReference>
<accession>A0A6M6DYL5</accession>
<proteinExistence type="predicted"/>
<evidence type="ECO:0000313" key="2">
    <source>
        <dbReference type="EMBL" id="QJX80023.1"/>
    </source>
</evidence>
<dbReference type="PIRSF" id="PIRSF016487">
    <property type="entry name" value="CYTH_UCP016487"/>
    <property type="match status" value="1"/>
</dbReference>
<evidence type="ECO:0000256" key="1">
    <source>
        <dbReference type="PIRSR" id="PIRSR016487-1"/>
    </source>
</evidence>
<protein>
    <recommendedName>
        <fullName evidence="4">CYTH domain-containing protein</fullName>
    </recommendedName>
</protein>
<geneLocation type="plasmid" evidence="3">
    <name>pfdu301a</name>
</geneLocation>
<dbReference type="Gene3D" id="2.40.320.10">
    <property type="entry name" value="Hypothetical Protein Pfu-838710-001"/>
    <property type="match status" value="1"/>
</dbReference>
<name>A0A6M6DYL5_PRIMG</name>
<feature type="active site" description="Proton acceptor" evidence="1">
    <location>
        <position position="31"/>
    </location>
</feature>
<reference evidence="2 3" key="1">
    <citation type="submission" date="2019-10" db="EMBL/GenBank/DDBJ databases">
        <title>Complete genome sequences for adaption low water activity.</title>
        <authorList>
            <person name="Zhao L."/>
            <person name="Zhong J."/>
        </authorList>
    </citation>
    <scope>NUCLEOTIDE SEQUENCE [LARGE SCALE GENOMIC DNA]</scope>
    <source>
        <strain evidence="2 3">FDU301</strain>
        <plasmid evidence="3">pfdu301a</plasmid>
    </source>
</reference>
<dbReference type="InterPro" id="IPR033469">
    <property type="entry name" value="CYTH-like_dom_sf"/>
</dbReference>
<dbReference type="PANTHER" id="PTHR40114">
    <property type="entry name" value="SLR0698 PROTEIN"/>
    <property type="match status" value="1"/>
</dbReference>
<evidence type="ECO:0008006" key="4">
    <source>
        <dbReference type="Google" id="ProtNLM"/>
    </source>
</evidence>
<dbReference type="AlphaFoldDB" id="A0A6M6DYL5"/>
<keyword evidence="2" id="KW-0614">Plasmid</keyword>
<dbReference type="InterPro" id="IPR012042">
    <property type="entry name" value="NeuTTM/CthTTM-like"/>
</dbReference>